<proteinExistence type="predicted"/>
<dbReference type="Proteomes" id="UP000595448">
    <property type="component" value="Chromosome"/>
</dbReference>
<gene>
    <name evidence="1" type="ORF">JIP62_03435</name>
</gene>
<sequence length="91" mass="10106">MSTMYSGISFRPDVREVLFGREGGAGWKLDVFGHDPNWSDPYGDAWEQSLDEMLPHLARFVDSNSTWKVHPSGEPATFWDVISGHVIPAGG</sequence>
<dbReference type="EMBL" id="CP067977">
    <property type="protein sequence ID" value="QQQ19185.1"/>
    <property type="molecule type" value="Genomic_DNA"/>
</dbReference>
<dbReference type="RefSeq" id="WP_201103536.1">
    <property type="nucleotide sequence ID" value="NZ_CP067977.1"/>
</dbReference>
<keyword evidence="2" id="KW-1185">Reference proteome</keyword>
<protein>
    <submittedName>
        <fullName evidence="1">Uncharacterized protein</fullName>
    </submittedName>
</protein>
<accession>A0ABX7BUN0</accession>
<name>A0ABX7BUN0_9CAUL</name>
<organism evidence="1 2">
    <name type="scientific">Brevundimonas vitisensis</name>
    <dbReference type="NCBI Taxonomy" id="2800818"/>
    <lineage>
        <taxon>Bacteria</taxon>
        <taxon>Pseudomonadati</taxon>
        <taxon>Pseudomonadota</taxon>
        <taxon>Alphaproteobacteria</taxon>
        <taxon>Caulobacterales</taxon>
        <taxon>Caulobacteraceae</taxon>
        <taxon>Brevundimonas</taxon>
    </lineage>
</organism>
<evidence type="ECO:0000313" key="1">
    <source>
        <dbReference type="EMBL" id="QQQ19185.1"/>
    </source>
</evidence>
<reference evidence="1 2" key="1">
    <citation type="submission" date="2021-01" db="EMBL/GenBank/DDBJ databases">
        <title>Brevundimonas vitis sp. nov., an bacterium isolated from grape (Vitis vinifera).</title>
        <authorList>
            <person name="Jiang L."/>
            <person name="Lee J."/>
        </authorList>
    </citation>
    <scope>NUCLEOTIDE SEQUENCE [LARGE SCALE GENOMIC DNA]</scope>
    <source>
        <strain evidence="1 2">GRTSA-9</strain>
    </source>
</reference>
<evidence type="ECO:0000313" key="2">
    <source>
        <dbReference type="Proteomes" id="UP000595448"/>
    </source>
</evidence>